<protein>
    <submittedName>
        <fullName evidence="1">Uncharacterized protein</fullName>
    </submittedName>
</protein>
<accession>A0A1F6DGU6</accession>
<dbReference type="Proteomes" id="UP000176377">
    <property type="component" value="Unassembled WGS sequence"/>
</dbReference>
<dbReference type="EMBL" id="MFLA01000004">
    <property type="protein sequence ID" value="OGG60625.1"/>
    <property type="molecule type" value="Genomic_DNA"/>
</dbReference>
<gene>
    <name evidence="1" type="ORF">A2765_03545</name>
</gene>
<organism evidence="1 2">
    <name type="scientific">Candidatus Kaiserbacteria bacterium RIFCSPHIGHO2_01_FULL_56_24</name>
    <dbReference type="NCBI Taxonomy" id="1798487"/>
    <lineage>
        <taxon>Bacteria</taxon>
        <taxon>Candidatus Kaiseribacteriota</taxon>
    </lineage>
</organism>
<reference evidence="1 2" key="1">
    <citation type="journal article" date="2016" name="Nat. Commun.">
        <title>Thousands of microbial genomes shed light on interconnected biogeochemical processes in an aquifer system.</title>
        <authorList>
            <person name="Anantharaman K."/>
            <person name="Brown C.T."/>
            <person name="Hug L.A."/>
            <person name="Sharon I."/>
            <person name="Castelle C.J."/>
            <person name="Probst A.J."/>
            <person name="Thomas B.C."/>
            <person name="Singh A."/>
            <person name="Wilkins M.J."/>
            <person name="Karaoz U."/>
            <person name="Brodie E.L."/>
            <person name="Williams K.H."/>
            <person name="Hubbard S.S."/>
            <person name="Banfield J.F."/>
        </authorList>
    </citation>
    <scope>NUCLEOTIDE SEQUENCE [LARGE SCALE GENOMIC DNA]</scope>
</reference>
<evidence type="ECO:0000313" key="1">
    <source>
        <dbReference type="EMBL" id="OGG60625.1"/>
    </source>
</evidence>
<proteinExistence type="predicted"/>
<sequence>MERPAFADFPDAALFLEGQKIARGGSVGAAQELLDFVVRYLPALRYLREYLVVFLLFSGLESEVGTGEQVARLLRKGGRGVGTGSGAGVGAGGAGASVGGVSGSLGGACLVELVSIGSSADAGSGAIGSATGSGIGSDGGGLIGSFAGI</sequence>
<evidence type="ECO:0000313" key="2">
    <source>
        <dbReference type="Proteomes" id="UP000176377"/>
    </source>
</evidence>
<name>A0A1F6DGU6_9BACT</name>
<dbReference type="AlphaFoldDB" id="A0A1F6DGU6"/>
<comment type="caution">
    <text evidence="1">The sequence shown here is derived from an EMBL/GenBank/DDBJ whole genome shotgun (WGS) entry which is preliminary data.</text>
</comment>